<feature type="region of interest" description="Disordered" evidence="1">
    <location>
        <begin position="247"/>
        <end position="268"/>
    </location>
</feature>
<dbReference type="PANTHER" id="PTHR11049">
    <property type="entry name" value="ACYL COENZYME A THIOESTER HYDROLASE"/>
    <property type="match status" value="1"/>
</dbReference>
<organism evidence="2 3">
    <name type="scientific">Cnephaeus nilssonii</name>
    <name type="common">Northern bat</name>
    <name type="synonym">Eptesicus nilssonii</name>
    <dbReference type="NCBI Taxonomy" id="3371016"/>
    <lineage>
        <taxon>Eukaryota</taxon>
        <taxon>Metazoa</taxon>
        <taxon>Chordata</taxon>
        <taxon>Craniata</taxon>
        <taxon>Vertebrata</taxon>
        <taxon>Euteleostomi</taxon>
        <taxon>Mammalia</taxon>
        <taxon>Eutheria</taxon>
        <taxon>Laurasiatheria</taxon>
        <taxon>Chiroptera</taxon>
        <taxon>Yangochiroptera</taxon>
        <taxon>Vespertilionidae</taxon>
        <taxon>Cnephaeus</taxon>
    </lineage>
</organism>
<dbReference type="GO" id="GO:0006637">
    <property type="term" value="P:acyl-CoA metabolic process"/>
    <property type="evidence" value="ECO:0007669"/>
    <property type="project" value="TreeGrafter"/>
</dbReference>
<dbReference type="EMBL" id="JAULJE010000014">
    <property type="protein sequence ID" value="KAK1335227.1"/>
    <property type="molecule type" value="Genomic_DNA"/>
</dbReference>
<dbReference type="GO" id="GO:0009062">
    <property type="term" value="P:fatty acid catabolic process"/>
    <property type="evidence" value="ECO:0007669"/>
    <property type="project" value="TreeGrafter"/>
</dbReference>
<keyword evidence="3" id="KW-1185">Reference proteome</keyword>
<comment type="caution">
    <text evidence="2">The sequence shown here is derived from an EMBL/GenBank/DDBJ whole genome shotgun (WGS) entry which is preliminary data.</text>
</comment>
<gene>
    <name evidence="2" type="ORF">QTO34_004811</name>
</gene>
<dbReference type="GO" id="GO:0052816">
    <property type="term" value="F:long-chain fatty acyl-CoA hydrolase activity"/>
    <property type="evidence" value="ECO:0007669"/>
    <property type="project" value="TreeGrafter"/>
</dbReference>
<name>A0AA40HQ20_CNENI</name>
<dbReference type="SUPFAM" id="SSF54637">
    <property type="entry name" value="Thioesterase/thiol ester dehydrase-isomerase"/>
    <property type="match status" value="1"/>
</dbReference>
<dbReference type="Proteomes" id="UP001177744">
    <property type="component" value="Unassembled WGS sequence"/>
</dbReference>
<evidence type="ECO:0000313" key="3">
    <source>
        <dbReference type="Proteomes" id="UP001177744"/>
    </source>
</evidence>
<dbReference type="InterPro" id="IPR029069">
    <property type="entry name" value="HotDog_dom_sf"/>
</dbReference>
<dbReference type="GO" id="GO:0005829">
    <property type="term" value="C:cytosol"/>
    <property type="evidence" value="ECO:0007669"/>
    <property type="project" value="TreeGrafter"/>
</dbReference>
<proteinExistence type="predicted"/>
<feature type="compositionally biased region" description="Basic and acidic residues" evidence="1">
    <location>
        <begin position="254"/>
        <end position="264"/>
    </location>
</feature>
<accession>A0AA40HQ20</accession>
<dbReference type="InterPro" id="IPR040170">
    <property type="entry name" value="Cytosol_ACT"/>
</dbReference>
<sequence length="391" mass="44178">MELDGEQLSVRLALELEGLCFLHITGSPTRFRFRSWGSRVPVRWCRSRQVPSSPAFDGPRRDVSSLPQRPLLCRSTAIVQALSSCHHWRRELSVPPAQSATLAILSPAPCTSRWPNRGRSGVMQPTLLRQHVERHSGHLSAVQVSWTMWPDNGNVARKVHRRTILKMSEEARSIISTWHPRSQNQDPPMDFLSLLCTGEVVLVSSEITCTSKHSVEVQVHVMSGNILTGTKNWPRRSSLLCAPVTEKSRRRRDVHGGPETEHMETQWSNQDIQPALNLELNTACYSQSRLIPWWGLRTVKAARLCAWRCHHEAHGGCTGNHGFTSPQDQRGHGFCGQPVTFTRCVLAIFGRMNFRSNDKSVETYVLLDTEPVVDNLEKRYLLASAFFPKCP</sequence>
<dbReference type="PANTHER" id="PTHR11049:SF24">
    <property type="entry name" value="CYTOSOLIC ACYL COENZYME A THIOESTER HYDROLASE"/>
    <property type="match status" value="1"/>
</dbReference>
<dbReference type="Gene3D" id="3.10.129.10">
    <property type="entry name" value="Hotdog Thioesterase"/>
    <property type="match status" value="1"/>
</dbReference>
<reference evidence="2" key="1">
    <citation type="submission" date="2023-06" db="EMBL/GenBank/DDBJ databases">
        <title>Reference genome for the Northern bat (Eptesicus nilssonii), a most northern bat species.</title>
        <authorList>
            <person name="Laine V.N."/>
            <person name="Pulliainen A.T."/>
            <person name="Lilley T.M."/>
        </authorList>
    </citation>
    <scope>NUCLEOTIDE SEQUENCE</scope>
    <source>
        <strain evidence="2">BLF_Eptnil</strain>
        <tissue evidence="2">Kidney</tissue>
    </source>
</reference>
<protein>
    <submittedName>
        <fullName evidence="2">Uncharacterized protein</fullName>
    </submittedName>
</protein>
<evidence type="ECO:0000256" key="1">
    <source>
        <dbReference type="SAM" id="MobiDB-lite"/>
    </source>
</evidence>
<dbReference type="AlphaFoldDB" id="A0AA40HQ20"/>
<evidence type="ECO:0000313" key="2">
    <source>
        <dbReference type="EMBL" id="KAK1335227.1"/>
    </source>
</evidence>